<dbReference type="RefSeq" id="YP_063532.1">
    <property type="nucleotide sequence ID" value="NC_006137.1"/>
</dbReference>
<accession>Q6B928</accession>
<name>Q6B928_GRATL</name>
<comment type="subcellular location">
    <subcellularLocation>
        <location evidence="1">Plastid</location>
    </subcellularLocation>
</comment>
<keyword evidence="4" id="KW-0934">Plastid</keyword>
<dbReference type="PANTHER" id="PTHR39638">
    <property type="entry name" value="YCF35"/>
    <property type="match status" value="1"/>
</dbReference>
<sequence length="129" mass="14998">MSHFSRIKTSITNLEILQKTLQDLNFECSIEKSQLKDGNGNLEYVDIIAKNNNKNIIGFLWNKTEYTFVSDFGLWQDYKNIHPENIVEKILQQYAINSIIKTSNSEGFKTIEKQKLANGSIKLVLQRWN</sequence>
<evidence type="ECO:0000256" key="4">
    <source>
        <dbReference type="ARBA" id="ARBA00022640"/>
    </source>
</evidence>
<comment type="similarity">
    <text evidence="2">Belongs to the ycf35 family.</text>
</comment>
<evidence type="ECO:0000256" key="2">
    <source>
        <dbReference type="ARBA" id="ARBA00009068"/>
    </source>
</evidence>
<protein>
    <recommendedName>
        <fullName evidence="3">Uncharacterized protein ycf35</fullName>
    </recommendedName>
</protein>
<organism evidence="5">
    <name type="scientific">Gracilaria tenuistipitata var. liui</name>
    <name type="common">Red alga</name>
    <dbReference type="NCBI Taxonomy" id="285951"/>
    <lineage>
        <taxon>Eukaryota</taxon>
        <taxon>Rhodophyta</taxon>
        <taxon>Florideophyceae</taxon>
        <taxon>Rhodymeniophycidae</taxon>
        <taxon>Gracilariales</taxon>
        <taxon>Gracilariaceae</taxon>
        <taxon>Gracilaria</taxon>
        <taxon>Gracilaria tenuistipitata</taxon>
    </lineage>
</organism>
<dbReference type="EMBL" id="AY673996">
    <property type="protein sequence ID" value="AAT79607.1"/>
    <property type="molecule type" value="Genomic_DNA"/>
</dbReference>
<proteinExistence type="inferred from homology"/>
<dbReference type="InterPro" id="IPR009666">
    <property type="entry name" value="Uncharacterised_Ycf35"/>
</dbReference>
<reference evidence="5" key="1">
    <citation type="journal article" date="2004" name="J. Mol. Evol.">
        <title>Comparative analysis of the complete plastid genome sequence of the red alga Gracilaria tenuistipitata var. liui provides insights into the evolution of rhodoplasts and their relationship to other plastids.</title>
        <authorList>
            <person name="Hagopian J."/>
            <person name="Reis M."/>
            <person name="Kitajima J."/>
            <person name="Bhattacharya D."/>
            <person name="Oliveira M."/>
        </authorList>
    </citation>
    <scope>NUCLEOTIDE SEQUENCE [LARGE SCALE GENOMIC DNA]</scope>
</reference>
<gene>
    <name evidence="5" type="primary">ycf35</name>
    <name evidence="5" type="ordered locus">Grc000025</name>
</gene>
<dbReference type="GO" id="GO:0009536">
    <property type="term" value="C:plastid"/>
    <property type="evidence" value="ECO:0007669"/>
    <property type="project" value="UniProtKB-SubCell"/>
</dbReference>
<dbReference type="AlphaFoldDB" id="Q6B928"/>
<dbReference type="PANTHER" id="PTHR39638:SF2">
    <property type="entry name" value="YCF35"/>
    <property type="match status" value="1"/>
</dbReference>
<keyword evidence="5" id="KW-0150">Chloroplast</keyword>
<evidence type="ECO:0000313" key="5">
    <source>
        <dbReference type="EMBL" id="AAT79607.1"/>
    </source>
</evidence>
<dbReference type="GeneID" id="2944072"/>
<dbReference type="Pfam" id="PF06868">
    <property type="entry name" value="DUF1257"/>
    <property type="match status" value="1"/>
</dbReference>
<geneLocation type="chloroplast" evidence="5"/>
<evidence type="ECO:0000256" key="1">
    <source>
        <dbReference type="ARBA" id="ARBA00004474"/>
    </source>
</evidence>
<evidence type="ECO:0000256" key="3">
    <source>
        <dbReference type="ARBA" id="ARBA00021585"/>
    </source>
</evidence>